<evidence type="ECO:0000256" key="2">
    <source>
        <dbReference type="ARBA" id="ARBA00004496"/>
    </source>
</evidence>
<feature type="domain" description="S1 motif" evidence="9">
    <location>
        <begin position="636"/>
        <end position="717"/>
    </location>
</feature>
<dbReference type="EMBL" id="UINC01001213">
    <property type="protein sequence ID" value="SUZ74493.1"/>
    <property type="molecule type" value="Genomic_DNA"/>
</dbReference>
<dbReference type="CDD" id="cd04471">
    <property type="entry name" value="S1_RNase_R"/>
    <property type="match status" value="1"/>
</dbReference>
<sequence>MSKKKKHQIDLERKIANVFLKNPNKEFNYKQISAALKVNDTKGRNEIIKMISKMINKKKLISPARGKYALSNNQNIIIEGVLEITASGKGYVVSDQIEEDVMIEPRRLNKAFNGDRVEVLVRQRREKGKPEGEVLEIKKRKKEKFIGVFERKEDYGFVNTRNARMYTDFFIKKEDIGNYKTGETVVVEIKKWEEKKESPEGRILKSIGEKKEVEAYSILYEHGLSVEFPNKVEKEAEKKSKENNDNEIKERKDMRDALTFTIDPDDAKDFDDAISFVEEKENLFEIGVHIADVSFFVKEGTELDKEAKSRATSVYLVDRVIPMLPETLSNNLCSLRPNEDKLTFSAIFKINKKGEVKEERFGKTVIRSNERLSYQEAKFLIDSKTAIIPKEVSLNNKERKVEKGITKALLETNEIAEKIRKKRIGQGAIIFDKTEIKFELDENKHPTKIRFKKAENANKLIEELMLLANKRVAERVQKFEKKPNFVYRVHDKPDQEKLKNLKTTVERFGHSLNLSKGSVAKELNALLLAVNGKKEQNLIDTLTIRSMSKAEYTTKNIGHYGLSFSHYTHFTSPIRRYPDVLVHRVLEASLNKTKIKNEEELEELAEHSTEKEIHATKAERDSIKLTQVKYMQDKIGKRYEAVISGVIQRGVFVEVVDNKCEGLVKAKDLAGDFYVYDLKNHMFQGERTGKKYQLGDEVSVVLQGADLIKKQLDFQVVS</sequence>
<organism evidence="10">
    <name type="scientific">marine metagenome</name>
    <dbReference type="NCBI Taxonomy" id="408172"/>
    <lineage>
        <taxon>unclassified sequences</taxon>
        <taxon>metagenomes</taxon>
        <taxon>ecological metagenomes</taxon>
    </lineage>
</organism>
<evidence type="ECO:0000256" key="5">
    <source>
        <dbReference type="ARBA" id="ARBA00022722"/>
    </source>
</evidence>
<dbReference type="Pfam" id="PF00773">
    <property type="entry name" value="RNB"/>
    <property type="match status" value="1"/>
</dbReference>
<evidence type="ECO:0000256" key="8">
    <source>
        <dbReference type="ARBA" id="ARBA00022884"/>
    </source>
</evidence>
<dbReference type="InterPro" id="IPR003029">
    <property type="entry name" value="S1_domain"/>
</dbReference>
<keyword evidence="8" id="KW-0694">RNA-binding</keyword>
<dbReference type="PROSITE" id="PS50126">
    <property type="entry name" value="S1"/>
    <property type="match status" value="1"/>
</dbReference>
<dbReference type="InterPro" id="IPR013223">
    <property type="entry name" value="RNase_B_OB_dom"/>
</dbReference>
<accession>A0A381QA26</accession>
<keyword evidence="7" id="KW-0269">Exonuclease</keyword>
<dbReference type="InterPro" id="IPR012340">
    <property type="entry name" value="NA-bd_OB-fold"/>
</dbReference>
<dbReference type="InterPro" id="IPR040476">
    <property type="entry name" value="CSD2"/>
</dbReference>
<proteinExistence type="inferred from homology"/>
<dbReference type="Gene3D" id="2.40.50.140">
    <property type="entry name" value="Nucleic acid-binding proteins"/>
    <property type="match status" value="3"/>
</dbReference>
<keyword evidence="5" id="KW-0540">Nuclease</keyword>
<dbReference type="InterPro" id="IPR011805">
    <property type="entry name" value="RNase_R"/>
</dbReference>
<comment type="catalytic activity">
    <reaction evidence="1">
        <text>Exonucleolytic cleavage in the 3'- to 5'-direction to yield nucleoside 5'-phosphates.</text>
        <dbReference type="EC" id="3.1.13.1"/>
    </reaction>
</comment>
<dbReference type="GO" id="GO:0008859">
    <property type="term" value="F:exoribonuclease II activity"/>
    <property type="evidence" value="ECO:0007669"/>
    <property type="project" value="UniProtKB-EC"/>
</dbReference>
<name>A0A381QA26_9ZZZZ</name>
<dbReference type="InterPro" id="IPR050180">
    <property type="entry name" value="RNR_Ribonuclease"/>
</dbReference>
<dbReference type="EC" id="3.1.13.1" evidence="3"/>
<evidence type="ECO:0000256" key="6">
    <source>
        <dbReference type="ARBA" id="ARBA00022801"/>
    </source>
</evidence>
<dbReference type="GO" id="GO:0005829">
    <property type="term" value="C:cytosol"/>
    <property type="evidence" value="ECO:0007669"/>
    <property type="project" value="TreeGrafter"/>
</dbReference>
<dbReference type="AlphaFoldDB" id="A0A381QA26"/>
<dbReference type="Pfam" id="PF17876">
    <property type="entry name" value="CSD2"/>
    <property type="match status" value="1"/>
</dbReference>
<dbReference type="SMART" id="SM00316">
    <property type="entry name" value="S1"/>
    <property type="match status" value="1"/>
</dbReference>
<protein>
    <recommendedName>
        <fullName evidence="3">exoribonuclease II</fullName>
        <ecNumber evidence="3">3.1.13.1</ecNumber>
    </recommendedName>
</protein>
<dbReference type="Pfam" id="PF08206">
    <property type="entry name" value="OB_RNB"/>
    <property type="match status" value="1"/>
</dbReference>
<dbReference type="GO" id="GO:0006402">
    <property type="term" value="P:mRNA catabolic process"/>
    <property type="evidence" value="ECO:0007669"/>
    <property type="project" value="TreeGrafter"/>
</dbReference>
<dbReference type="PANTHER" id="PTHR23355">
    <property type="entry name" value="RIBONUCLEASE"/>
    <property type="match status" value="1"/>
</dbReference>
<evidence type="ECO:0000256" key="1">
    <source>
        <dbReference type="ARBA" id="ARBA00001849"/>
    </source>
</evidence>
<dbReference type="PROSITE" id="PS01175">
    <property type="entry name" value="RIBONUCLEASE_II"/>
    <property type="match status" value="1"/>
</dbReference>
<dbReference type="NCBIfam" id="TIGR02063">
    <property type="entry name" value="RNase_R"/>
    <property type="match status" value="1"/>
</dbReference>
<dbReference type="SUPFAM" id="SSF50249">
    <property type="entry name" value="Nucleic acid-binding proteins"/>
    <property type="match status" value="4"/>
</dbReference>
<keyword evidence="4" id="KW-0963">Cytoplasm</keyword>
<dbReference type="NCBIfam" id="TIGR00358">
    <property type="entry name" value="3_prime_RNase"/>
    <property type="match status" value="1"/>
</dbReference>
<reference evidence="10" key="1">
    <citation type="submission" date="2018-05" db="EMBL/GenBank/DDBJ databases">
        <authorList>
            <person name="Lanie J.A."/>
            <person name="Ng W.-L."/>
            <person name="Kazmierczak K.M."/>
            <person name="Andrzejewski T.M."/>
            <person name="Davidsen T.M."/>
            <person name="Wayne K.J."/>
            <person name="Tettelin H."/>
            <person name="Glass J.I."/>
            <person name="Rusch D."/>
            <person name="Podicherti R."/>
            <person name="Tsui H.-C.T."/>
            <person name="Winkler M.E."/>
        </authorList>
    </citation>
    <scope>NUCLEOTIDE SEQUENCE</scope>
</reference>
<evidence type="ECO:0000256" key="4">
    <source>
        <dbReference type="ARBA" id="ARBA00022490"/>
    </source>
</evidence>
<comment type="subcellular location">
    <subcellularLocation>
        <location evidence="2">Cytoplasm</location>
    </subcellularLocation>
</comment>
<evidence type="ECO:0000256" key="7">
    <source>
        <dbReference type="ARBA" id="ARBA00022839"/>
    </source>
</evidence>
<evidence type="ECO:0000313" key="10">
    <source>
        <dbReference type="EMBL" id="SUZ74493.1"/>
    </source>
</evidence>
<dbReference type="InterPro" id="IPR022966">
    <property type="entry name" value="RNase_II/R_CS"/>
</dbReference>
<dbReference type="Pfam" id="PF00575">
    <property type="entry name" value="S1"/>
    <property type="match status" value="1"/>
</dbReference>
<dbReference type="InterPro" id="IPR011129">
    <property type="entry name" value="CSD"/>
</dbReference>
<dbReference type="InterPro" id="IPR004476">
    <property type="entry name" value="RNase_II/RNase_R"/>
</dbReference>
<dbReference type="HAMAP" id="MF_01895">
    <property type="entry name" value="RNase_R"/>
    <property type="match status" value="1"/>
</dbReference>
<keyword evidence="6" id="KW-0378">Hydrolase</keyword>
<gene>
    <name evidence="10" type="ORF">METZ01_LOCUS27347</name>
</gene>
<dbReference type="SMART" id="SM00955">
    <property type="entry name" value="RNB"/>
    <property type="match status" value="1"/>
</dbReference>
<dbReference type="GO" id="GO:0003723">
    <property type="term" value="F:RNA binding"/>
    <property type="evidence" value="ECO:0007669"/>
    <property type="project" value="UniProtKB-KW"/>
</dbReference>
<evidence type="ECO:0000256" key="3">
    <source>
        <dbReference type="ARBA" id="ARBA00012163"/>
    </source>
</evidence>
<dbReference type="InterPro" id="IPR001900">
    <property type="entry name" value="RNase_II/R"/>
</dbReference>
<dbReference type="PANTHER" id="PTHR23355:SF9">
    <property type="entry name" value="DIS3-LIKE EXONUCLEASE 2"/>
    <property type="match status" value="1"/>
</dbReference>
<dbReference type="SMART" id="SM00357">
    <property type="entry name" value="CSP"/>
    <property type="match status" value="1"/>
</dbReference>
<evidence type="ECO:0000259" key="9">
    <source>
        <dbReference type="PROSITE" id="PS50126"/>
    </source>
</evidence>